<dbReference type="EMBL" id="GU568005">
    <property type="protein sequence ID" value="ADI23075.1"/>
    <property type="molecule type" value="Genomic_DNA"/>
</dbReference>
<protein>
    <submittedName>
        <fullName evidence="1">Uncharacterized protein</fullName>
    </submittedName>
</protein>
<proteinExistence type="predicted"/>
<name>E7C6K1_9GAMM</name>
<evidence type="ECO:0000313" key="1">
    <source>
        <dbReference type="EMBL" id="ADI23075.1"/>
    </source>
</evidence>
<organism evidence="1">
    <name type="scientific">uncultured gamma proteobacterium HF0770_07M15</name>
    <dbReference type="NCBI Taxonomy" id="723575"/>
    <lineage>
        <taxon>Bacteria</taxon>
        <taxon>Pseudomonadati</taxon>
        <taxon>Pseudomonadota</taxon>
        <taxon>Gammaproteobacteria</taxon>
        <taxon>environmental samples</taxon>
    </lineage>
</organism>
<sequence length="304" mass="33794">MYSRQIITLLLCGWMVAFPLRIDAGGGEPKQGLTPPTPRLDLVPAMGSTAAPEQSAHLPETLPRRHERTAIEWAEHRRQTARQRANAIAHVKRSRWIPNITYAQIQEIYDAKKAALAKVVSDGGYRRTLIVQAKARALAEVMAMVAVLRDRQAAEQLALAEAVAAMRSANPNYDEDALRKAMTEAQQQGGTRVNALEGLPVLPNATAMNYPEGGPNIIAKRAPEPAGTPKEQAQFNALRDFKKQLALESVMQARQSKELKQQKISHREMENKLSTLLDQYVDGKIDAQTYYEQREQLLKAGGRK</sequence>
<reference evidence="1" key="1">
    <citation type="submission" date="2010-01" db="EMBL/GenBank/DDBJ databases">
        <title>Genome fragments of uncultured bacteria from the North Pacific subtropical Gyre.</title>
        <authorList>
            <person name="Pham V.D."/>
            <person name="Delong E.F."/>
        </authorList>
    </citation>
    <scope>NUCLEOTIDE SEQUENCE</scope>
</reference>
<accession>E7C6K1</accession>
<dbReference type="AlphaFoldDB" id="E7C6K1"/>